<comment type="subunit">
    <text evidence="12">Homodimer. The tRNA molecule binds across the dimer.</text>
</comment>
<evidence type="ECO:0000256" key="1">
    <source>
        <dbReference type="ARBA" id="ARBA00004496"/>
    </source>
</evidence>
<dbReference type="SUPFAM" id="SSF46589">
    <property type="entry name" value="tRNA-binding arm"/>
    <property type="match status" value="1"/>
</dbReference>
<dbReference type="PROSITE" id="PS50862">
    <property type="entry name" value="AA_TRNA_LIGASE_II"/>
    <property type="match status" value="1"/>
</dbReference>
<evidence type="ECO:0000256" key="11">
    <source>
        <dbReference type="ARBA" id="ARBA00048823"/>
    </source>
</evidence>
<dbReference type="InterPro" id="IPR015866">
    <property type="entry name" value="Ser-tRNA-synth_1_N"/>
</dbReference>
<dbReference type="CDD" id="cd00770">
    <property type="entry name" value="SerRS_core"/>
    <property type="match status" value="1"/>
</dbReference>
<feature type="binding site" evidence="12">
    <location>
        <begin position="231"/>
        <end position="233"/>
    </location>
    <ligand>
        <name>L-serine</name>
        <dbReference type="ChEBI" id="CHEBI:33384"/>
    </ligand>
</feature>
<dbReference type="InterPro" id="IPR006195">
    <property type="entry name" value="aa-tRNA-synth_II"/>
</dbReference>
<dbReference type="InterPro" id="IPR045864">
    <property type="entry name" value="aa-tRNA-synth_II/BPL/LPL"/>
</dbReference>
<dbReference type="Gene3D" id="1.10.287.40">
    <property type="entry name" value="Serine-tRNA synthetase, tRNA binding domain"/>
    <property type="match status" value="1"/>
</dbReference>
<comment type="caution">
    <text evidence="12">Lacks conserved residue(s) required for the propagation of feature annotation.</text>
</comment>
<reference evidence="15" key="1">
    <citation type="submission" date="2021-08" db="EMBL/GenBank/DDBJ databases">
        <authorList>
            <person name="Nwanade C."/>
            <person name="Wang M."/>
            <person name="Masoudi A."/>
            <person name="Yu Z."/>
            <person name="Liu J."/>
        </authorList>
    </citation>
    <scope>NUCLEOTIDE SEQUENCE</scope>
    <source>
        <strain evidence="15">S141</strain>
    </source>
</reference>
<dbReference type="NCBIfam" id="TIGR00414">
    <property type="entry name" value="serS"/>
    <property type="match status" value="1"/>
</dbReference>
<name>A0ABY5X0J5_LEICA</name>
<dbReference type="PRINTS" id="PR00981">
    <property type="entry name" value="TRNASYNTHSER"/>
</dbReference>
<gene>
    <name evidence="12 15" type="primary">serS</name>
    <name evidence="15" type="ORF">K3722_07795</name>
</gene>
<evidence type="ECO:0000256" key="13">
    <source>
        <dbReference type="SAM" id="Coils"/>
    </source>
</evidence>
<comment type="catalytic activity">
    <reaction evidence="11 12">
        <text>tRNA(Ser) + L-serine + ATP = L-seryl-tRNA(Ser) + AMP + diphosphate + H(+)</text>
        <dbReference type="Rhea" id="RHEA:12292"/>
        <dbReference type="Rhea" id="RHEA-COMP:9669"/>
        <dbReference type="Rhea" id="RHEA-COMP:9703"/>
        <dbReference type="ChEBI" id="CHEBI:15378"/>
        <dbReference type="ChEBI" id="CHEBI:30616"/>
        <dbReference type="ChEBI" id="CHEBI:33019"/>
        <dbReference type="ChEBI" id="CHEBI:33384"/>
        <dbReference type="ChEBI" id="CHEBI:78442"/>
        <dbReference type="ChEBI" id="CHEBI:78533"/>
        <dbReference type="ChEBI" id="CHEBI:456215"/>
        <dbReference type="EC" id="6.1.1.11"/>
    </reaction>
</comment>
<comment type="similarity">
    <text evidence="3 12">Belongs to the class-II aminoacyl-tRNA synthetase family. Type-1 seryl-tRNA synthetase subfamily.</text>
</comment>
<comment type="domain">
    <text evidence="12">Consists of two distinct domains, a catalytic core and a N-terminal extension that is involved in tRNA binding.</text>
</comment>
<accession>A0ABY5X0J5</accession>
<proteinExistence type="inferred from homology"/>
<evidence type="ECO:0000256" key="12">
    <source>
        <dbReference type="HAMAP-Rule" id="MF_00176"/>
    </source>
</evidence>
<dbReference type="HAMAP" id="MF_00176">
    <property type="entry name" value="Ser_tRNA_synth_type1"/>
    <property type="match status" value="1"/>
</dbReference>
<evidence type="ECO:0000256" key="5">
    <source>
        <dbReference type="ARBA" id="ARBA00022598"/>
    </source>
</evidence>
<feature type="binding site" evidence="12">
    <location>
        <begin position="349"/>
        <end position="352"/>
    </location>
    <ligand>
        <name>ATP</name>
        <dbReference type="ChEBI" id="CHEBI:30616"/>
    </ligand>
</feature>
<protein>
    <recommendedName>
        <fullName evidence="12">Serine--tRNA ligase</fullName>
        <ecNumber evidence="12">6.1.1.11</ecNumber>
    </recommendedName>
    <alternativeName>
        <fullName evidence="12">Seryl-tRNA synthetase</fullName>
        <shortName evidence="12">SerRS</shortName>
    </alternativeName>
    <alternativeName>
        <fullName evidence="12">Seryl-tRNA(Ser/Sec) synthetase</fullName>
    </alternativeName>
</protein>
<dbReference type="Pfam" id="PF00587">
    <property type="entry name" value="tRNA-synt_2b"/>
    <property type="match status" value="1"/>
</dbReference>
<dbReference type="PANTHER" id="PTHR43697:SF1">
    <property type="entry name" value="SERINE--TRNA LIGASE"/>
    <property type="match status" value="1"/>
</dbReference>
<dbReference type="SUPFAM" id="SSF55681">
    <property type="entry name" value="Class II aaRS and biotin synthetases"/>
    <property type="match status" value="1"/>
</dbReference>
<dbReference type="InterPro" id="IPR002314">
    <property type="entry name" value="aa-tRNA-synt_IIb"/>
</dbReference>
<comment type="subcellular location">
    <subcellularLocation>
        <location evidence="1 12">Cytoplasm</location>
    </subcellularLocation>
</comment>
<keyword evidence="16" id="KW-1185">Reference proteome</keyword>
<evidence type="ECO:0000313" key="15">
    <source>
        <dbReference type="EMBL" id="UWQ60024.1"/>
    </source>
</evidence>
<comment type="function">
    <text evidence="12">Catalyzes the attachment of serine to tRNA(Ser). Is also able to aminoacylate tRNA(Sec) with serine, to form the misacylated tRNA L-seryl-tRNA(Sec), which will be further converted into selenocysteinyl-tRNA(Sec).</text>
</comment>
<keyword evidence="6 12" id="KW-0547">Nucleotide-binding</keyword>
<organism evidence="15 16">
    <name type="scientific">Leisingera caerulea</name>
    <name type="common">Phaeobacter caeruleus</name>
    <dbReference type="NCBI Taxonomy" id="506591"/>
    <lineage>
        <taxon>Bacteria</taxon>
        <taxon>Pseudomonadati</taxon>
        <taxon>Pseudomonadota</taxon>
        <taxon>Alphaproteobacteria</taxon>
        <taxon>Rhodobacterales</taxon>
        <taxon>Roseobacteraceae</taxon>
        <taxon>Leisingera</taxon>
    </lineage>
</organism>
<dbReference type="PIRSF" id="PIRSF001529">
    <property type="entry name" value="Ser-tRNA-synth_IIa"/>
    <property type="match status" value="1"/>
</dbReference>
<dbReference type="RefSeq" id="WP_260003864.1">
    <property type="nucleotide sequence ID" value="NZ_CP081078.1"/>
</dbReference>
<feature type="binding site" evidence="12">
    <location>
        <position position="285"/>
    </location>
    <ligand>
        <name>L-serine</name>
        <dbReference type="ChEBI" id="CHEBI:33384"/>
    </ligand>
</feature>
<dbReference type="Proteomes" id="UP001058184">
    <property type="component" value="Chromosome"/>
</dbReference>
<evidence type="ECO:0000256" key="7">
    <source>
        <dbReference type="ARBA" id="ARBA00022840"/>
    </source>
</evidence>
<dbReference type="EC" id="6.1.1.11" evidence="12"/>
<dbReference type="GO" id="GO:0004828">
    <property type="term" value="F:serine-tRNA ligase activity"/>
    <property type="evidence" value="ECO:0007669"/>
    <property type="project" value="UniProtKB-EC"/>
</dbReference>
<keyword evidence="9 12" id="KW-0030">Aminoacyl-tRNA synthetase</keyword>
<dbReference type="InterPro" id="IPR002317">
    <property type="entry name" value="Ser-tRNA-ligase_type_1"/>
</dbReference>
<evidence type="ECO:0000256" key="3">
    <source>
        <dbReference type="ARBA" id="ARBA00010728"/>
    </source>
</evidence>
<dbReference type="InterPro" id="IPR033729">
    <property type="entry name" value="SerRS_core"/>
</dbReference>
<comment type="pathway">
    <text evidence="2 12">Aminoacyl-tRNA biosynthesis; selenocysteinyl-tRNA(Sec) biosynthesis; L-seryl-tRNA(Sec) from L-serine and tRNA(Sec): step 1/1.</text>
</comment>
<feature type="coiled-coil region" evidence="13">
    <location>
        <begin position="70"/>
        <end position="104"/>
    </location>
</feature>
<dbReference type="InterPro" id="IPR042103">
    <property type="entry name" value="SerRS_1_N_sf"/>
</dbReference>
<keyword evidence="4 12" id="KW-0963">Cytoplasm</keyword>
<feature type="domain" description="Aminoacyl-transfer RNA synthetases class-II family profile" evidence="14">
    <location>
        <begin position="173"/>
        <end position="410"/>
    </location>
</feature>
<evidence type="ECO:0000259" key="14">
    <source>
        <dbReference type="PROSITE" id="PS50862"/>
    </source>
</evidence>
<keyword evidence="5 12" id="KW-0436">Ligase</keyword>
<dbReference type="PANTHER" id="PTHR43697">
    <property type="entry name" value="SERYL-TRNA SYNTHETASE"/>
    <property type="match status" value="1"/>
</dbReference>
<dbReference type="Gene3D" id="3.30.930.10">
    <property type="entry name" value="Bira Bifunctional Protein, Domain 2"/>
    <property type="match status" value="1"/>
</dbReference>
<keyword evidence="8 12" id="KW-0648">Protein biosynthesis</keyword>
<comment type="catalytic activity">
    <reaction evidence="10 12">
        <text>tRNA(Sec) + L-serine + ATP = L-seryl-tRNA(Sec) + AMP + diphosphate + H(+)</text>
        <dbReference type="Rhea" id="RHEA:42580"/>
        <dbReference type="Rhea" id="RHEA-COMP:9742"/>
        <dbReference type="Rhea" id="RHEA-COMP:10128"/>
        <dbReference type="ChEBI" id="CHEBI:15378"/>
        <dbReference type="ChEBI" id="CHEBI:30616"/>
        <dbReference type="ChEBI" id="CHEBI:33019"/>
        <dbReference type="ChEBI" id="CHEBI:33384"/>
        <dbReference type="ChEBI" id="CHEBI:78442"/>
        <dbReference type="ChEBI" id="CHEBI:78533"/>
        <dbReference type="ChEBI" id="CHEBI:456215"/>
        <dbReference type="EC" id="6.1.1.11"/>
    </reaction>
</comment>
<evidence type="ECO:0000256" key="4">
    <source>
        <dbReference type="ARBA" id="ARBA00022490"/>
    </source>
</evidence>
<feature type="binding site" evidence="12">
    <location>
        <begin position="262"/>
        <end position="264"/>
    </location>
    <ligand>
        <name>ATP</name>
        <dbReference type="ChEBI" id="CHEBI:30616"/>
    </ligand>
</feature>
<evidence type="ECO:0000313" key="16">
    <source>
        <dbReference type="Proteomes" id="UP001058184"/>
    </source>
</evidence>
<keyword evidence="13" id="KW-0175">Coiled coil</keyword>
<evidence type="ECO:0000256" key="10">
    <source>
        <dbReference type="ARBA" id="ARBA00047929"/>
    </source>
</evidence>
<evidence type="ECO:0000256" key="8">
    <source>
        <dbReference type="ARBA" id="ARBA00022917"/>
    </source>
</evidence>
<feature type="binding site" evidence="12">
    <location>
        <position position="385"/>
    </location>
    <ligand>
        <name>L-serine</name>
        <dbReference type="ChEBI" id="CHEBI:33384"/>
    </ligand>
</feature>
<sequence>MHDIRAIRENPAAFDAAVARRGDAGVSSEILALDEARRAKILAAETAQAEQNKASKEVGAAKGRGDEAEFERLRALVAEKKAEVAAMNTEAKALDQQLNDMLATIPNLAFEDVPLGEDEDDNVEIRRWGEPKALEFEAKEHFEIEGVKPGMDFETAAKLSGSRFVVLSGAVARIHRALAQFMINTHVDENGLTETWTPVLVREEMMYGTGQLPKFGEDSYKTTNGWWLVPTAEVTLTNIVNGLVVEEGYLPRRYVAHTQCFRSEAGSAGKDTAGMLRQHQFEKVEMVSVTHPDKSVEEHERMTRCAEDILERLGLPYRTIVLCTGDMGFGARKTHDIEVWVPGQNTFREISSVSVCGDFQARRMNARFKPADGGKPQFVHTLNGSGLAVGRCLIAVLENGQQADGSVKLPEVLAPYLGGKLTLSAEGKLV</sequence>
<evidence type="ECO:0000256" key="2">
    <source>
        <dbReference type="ARBA" id="ARBA00005045"/>
    </source>
</evidence>
<dbReference type="Pfam" id="PF02403">
    <property type="entry name" value="Seryl_tRNA_N"/>
    <property type="match status" value="1"/>
</dbReference>
<dbReference type="InterPro" id="IPR010978">
    <property type="entry name" value="tRNA-bd_arm"/>
</dbReference>
<keyword evidence="7 12" id="KW-0067">ATP-binding</keyword>
<evidence type="ECO:0000256" key="6">
    <source>
        <dbReference type="ARBA" id="ARBA00022741"/>
    </source>
</evidence>
<dbReference type="EMBL" id="CP081078">
    <property type="protein sequence ID" value="UWQ60024.1"/>
    <property type="molecule type" value="Genomic_DNA"/>
</dbReference>
<evidence type="ECO:0000256" key="9">
    <source>
        <dbReference type="ARBA" id="ARBA00023146"/>
    </source>
</evidence>